<dbReference type="SUPFAM" id="SSF52540">
    <property type="entry name" value="P-loop containing nucleoside triphosphate hydrolases"/>
    <property type="match status" value="2"/>
</dbReference>
<protein>
    <submittedName>
        <fullName evidence="6">ABC-F family ATP-binding cassette domain-containing protein</fullName>
    </submittedName>
</protein>
<organism evidence="6 7">
    <name type="scientific">Pseudonocardia humida</name>
    <dbReference type="NCBI Taxonomy" id="2800819"/>
    <lineage>
        <taxon>Bacteria</taxon>
        <taxon>Bacillati</taxon>
        <taxon>Actinomycetota</taxon>
        <taxon>Actinomycetes</taxon>
        <taxon>Pseudonocardiales</taxon>
        <taxon>Pseudonocardiaceae</taxon>
        <taxon>Pseudonocardia</taxon>
    </lineage>
</organism>
<reference evidence="6" key="1">
    <citation type="submission" date="2021-04" db="EMBL/GenBank/DDBJ databases">
        <title>Pseudonocardia sp. nov., isolated from sandy soil of mangrove forest.</title>
        <authorList>
            <person name="Zan Z."/>
            <person name="Huang R."/>
            <person name="Liu W."/>
        </authorList>
    </citation>
    <scope>NUCLEOTIDE SEQUENCE</scope>
    <source>
        <strain evidence="6">S2-4</strain>
    </source>
</reference>
<dbReference type="InterPro" id="IPR050611">
    <property type="entry name" value="ABCF"/>
</dbReference>
<accession>A0ABT1AA21</accession>
<dbReference type="GO" id="GO:0005524">
    <property type="term" value="F:ATP binding"/>
    <property type="evidence" value="ECO:0007669"/>
    <property type="project" value="UniProtKB-KW"/>
</dbReference>
<evidence type="ECO:0000256" key="4">
    <source>
        <dbReference type="SAM" id="Coils"/>
    </source>
</evidence>
<sequence>MVCHGLSFAWPDGSTVLDGVDVTFEPGRTGLVGDNGSGKSTLLALVAGALAPTAGTVRVGAPVGLLAQGVTLDLGATVSDLLGITARRSALAAIEAGDASPRLFDVVGADWDVEERAVTLLRRFGLPDDLDRPVGRLSGGETVRARLVGLLVDPPAITLLDEPTNDLDADARALLTAAVDDWPGTLVVVSHDRELLEHVDRIAELRGGVIRTFTGGFSAYTDALDREQQAARRQVRAAEADLRRQRRELAAAQIVLARRQRYAATDYARKRRPKVIMQQRKRDAQVSAGKYRDLHADRVVAARTHLDAAEAAVRDDRPIRVDLPATAVPARRTVLEVADPGLVVRGPERIALTGPNGSGKTTLLRAVAAAADARASVGGITVGPVPVGYLPQRLDIDPRRTVLDVVRASGADPHVAREGLARFLVRGDAVDRPVSTLSGGERFRVALAALLLADPAPQLLLLDEPTNNLDLASIDALVDALAGYRGALLVAGHDERLLADIATTRRWTMHAGVLTEQH</sequence>
<keyword evidence="1" id="KW-0677">Repeat</keyword>
<dbReference type="SMART" id="SM00382">
    <property type="entry name" value="AAA"/>
    <property type="match status" value="2"/>
</dbReference>
<dbReference type="PANTHER" id="PTHR19211">
    <property type="entry name" value="ATP-BINDING TRANSPORT PROTEIN-RELATED"/>
    <property type="match status" value="1"/>
</dbReference>
<evidence type="ECO:0000256" key="3">
    <source>
        <dbReference type="ARBA" id="ARBA00022840"/>
    </source>
</evidence>
<gene>
    <name evidence="6" type="ORF">KDL28_32945</name>
</gene>
<feature type="coiled-coil region" evidence="4">
    <location>
        <begin position="221"/>
        <end position="255"/>
    </location>
</feature>
<dbReference type="Pfam" id="PF00005">
    <property type="entry name" value="ABC_tran"/>
    <property type="match status" value="2"/>
</dbReference>
<comment type="caution">
    <text evidence="6">The sequence shown here is derived from an EMBL/GenBank/DDBJ whole genome shotgun (WGS) entry which is preliminary data.</text>
</comment>
<evidence type="ECO:0000256" key="2">
    <source>
        <dbReference type="ARBA" id="ARBA00022741"/>
    </source>
</evidence>
<keyword evidence="3 6" id="KW-0067">ATP-binding</keyword>
<evidence type="ECO:0000313" key="7">
    <source>
        <dbReference type="Proteomes" id="UP001165283"/>
    </source>
</evidence>
<dbReference type="InterPro" id="IPR027417">
    <property type="entry name" value="P-loop_NTPase"/>
</dbReference>
<dbReference type="InterPro" id="IPR003593">
    <property type="entry name" value="AAA+_ATPase"/>
</dbReference>
<dbReference type="PANTHER" id="PTHR19211:SF6">
    <property type="entry name" value="BLL7188 PROTEIN"/>
    <property type="match status" value="1"/>
</dbReference>
<dbReference type="Proteomes" id="UP001165283">
    <property type="component" value="Unassembled WGS sequence"/>
</dbReference>
<keyword evidence="4" id="KW-0175">Coiled coil</keyword>
<feature type="domain" description="ABC transporter" evidence="5">
    <location>
        <begin position="1"/>
        <end position="232"/>
    </location>
</feature>
<dbReference type="Gene3D" id="3.40.50.300">
    <property type="entry name" value="P-loop containing nucleotide triphosphate hydrolases"/>
    <property type="match status" value="2"/>
</dbReference>
<evidence type="ECO:0000256" key="1">
    <source>
        <dbReference type="ARBA" id="ARBA00022737"/>
    </source>
</evidence>
<evidence type="ECO:0000259" key="5">
    <source>
        <dbReference type="PROSITE" id="PS50893"/>
    </source>
</evidence>
<dbReference type="EMBL" id="JAGSOV010000072">
    <property type="protein sequence ID" value="MCO1659880.1"/>
    <property type="molecule type" value="Genomic_DNA"/>
</dbReference>
<keyword evidence="7" id="KW-1185">Reference proteome</keyword>
<name>A0ABT1AA21_9PSEU</name>
<dbReference type="InterPro" id="IPR003439">
    <property type="entry name" value="ABC_transporter-like_ATP-bd"/>
</dbReference>
<evidence type="ECO:0000313" key="6">
    <source>
        <dbReference type="EMBL" id="MCO1659880.1"/>
    </source>
</evidence>
<dbReference type="PROSITE" id="PS50893">
    <property type="entry name" value="ABC_TRANSPORTER_2"/>
    <property type="match status" value="1"/>
</dbReference>
<keyword evidence="2" id="KW-0547">Nucleotide-binding</keyword>
<proteinExistence type="predicted"/>